<evidence type="ECO:0000313" key="3">
    <source>
        <dbReference type="Proteomes" id="UP001233999"/>
    </source>
</evidence>
<keyword evidence="3" id="KW-1185">Reference proteome</keyword>
<accession>A0AAD7ZB58</accession>
<feature type="region of interest" description="Disordered" evidence="1">
    <location>
        <begin position="1"/>
        <end position="23"/>
    </location>
</feature>
<sequence length="153" mass="17612">MSGATKLGEIQASTSGMTDSSTMETEEFYNQEAGEWSQKEDTGQLCRVCANPNEYLIPIFDGEGLEHELAMKIQKHLPIKNFLFNKCRPLPTCPCSNNKRKLINYFAITFTNPRPDKSQRNLVILYQTYPFLLWGKTDRMQHKTNSKQKNERG</sequence>
<gene>
    <name evidence="2" type="ORF">L9F63_006629</name>
</gene>
<dbReference type="Proteomes" id="UP001233999">
    <property type="component" value="Unassembled WGS sequence"/>
</dbReference>
<evidence type="ECO:0000313" key="2">
    <source>
        <dbReference type="EMBL" id="KAJ9576788.1"/>
    </source>
</evidence>
<name>A0AAD7ZB58_DIPPU</name>
<reference evidence="2" key="2">
    <citation type="submission" date="2023-05" db="EMBL/GenBank/DDBJ databases">
        <authorList>
            <person name="Fouks B."/>
        </authorList>
    </citation>
    <scope>NUCLEOTIDE SEQUENCE</scope>
    <source>
        <strain evidence="2">Stay&amp;Tobe</strain>
        <tissue evidence="2">Testes</tissue>
    </source>
</reference>
<proteinExistence type="predicted"/>
<dbReference type="AlphaFoldDB" id="A0AAD7ZB58"/>
<protein>
    <submittedName>
        <fullName evidence="2">Uncharacterized protein</fullName>
    </submittedName>
</protein>
<feature type="non-terminal residue" evidence="2">
    <location>
        <position position="153"/>
    </location>
</feature>
<evidence type="ECO:0000256" key="1">
    <source>
        <dbReference type="SAM" id="MobiDB-lite"/>
    </source>
</evidence>
<dbReference type="EMBL" id="JASPKZ010009391">
    <property type="protein sequence ID" value="KAJ9576788.1"/>
    <property type="molecule type" value="Genomic_DNA"/>
</dbReference>
<comment type="caution">
    <text evidence="2">The sequence shown here is derived from an EMBL/GenBank/DDBJ whole genome shotgun (WGS) entry which is preliminary data.</text>
</comment>
<reference evidence="2" key="1">
    <citation type="journal article" date="2023" name="IScience">
        <title>Live-bearing cockroach genome reveals convergent evolutionary mechanisms linked to viviparity in insects and beyond.</title>
        <authorList>
            <person name="Fouks B."/>
            <person name="Harrison M.C."/>
            <person name="Mikhailova A.A."/>
            <person name="Marchal E."/>
            <person name="English S."/>
            <person name="Carruthers M."/>
            <person name="Jennings E.C."/>
            <person name="Chiamaka E.L."/>
            <person name="Frigard R.A."/>
            <person name="Pippel M."/>
            <person name="Attardo G.M."/>
            <person name="Benoit J.B."/>
            <person name="Bornberg-Bauer E."/>
            <person name="Tobe S.S."/>
        </authorList>
    </citation>
    <scope>NUCLEOTIDE SEQUENCE</scope>
    <source>
        <strain evidence="2">Stay&amp;Tobe</strain>
    </source>
</reference>
<organism evidence="2 3">
    <name type="scientific">Diploptera punctata</name>
    <name type="common">Pacific beetle cockroach</name>
    <dbReference type="NCBI Taxonomy" id="6984"/>
    <lineage>
        <taxon>Eukaryota</taxon>
        <taxon>Metazoa</taxon>
        <taxon>Ecdysozoa</taxon>
        <taxon>Arthropoda</taxon>
        <taxon>Hexapoda</taxon>
        <taxon>Insecta</taxon>
        <taxon>Pterygota</taxon>
        <taxon>Neoptera</taxon>
        <taxon>Polyneoptera</taxon>
        <taxon>Dictyoptera</taxon>
        <taxon>Blattodea</taxon>
        <taxon>Blaberoidea</taxon>
        <taxon>Blaberidae</taxon>
        <taxon>Diplopterinae</taxon>
        <taxon>Diploptera</taxon>
    </lineage>
</organism>
<feature type="compositionally biased region" description="Polar residues" evidence="1">
    <location>
        <begin position="11"/>
        <end position="23"/>
    </location>
</feature>